<dbReference type="InterPro" id="IPR001736">
    <property type="entry name" value="PLipase_D/transphosphatidylase"/>
</dbReference>
<evidence type="ECO:0000313" key="10">
    <source>
        <dbReference type="Proteomes" id="UP000282388"/>
    </source>
</evidence>
<comment type="similarity">
    <text evidence="2">Belongs to the phospholipase D family.</text>
</comment>
<keyword evidence="7" id="KW-1133">Transmembrane helix</keyword>
<name>A0A3A8EG06_9GAMM</name>
<organism evidence="9 10">
    <name type="scientific">Acinetobacter tianfuensis</name>
    <dbReference type="NCBI Taxonomy" id="2419603"/>
    <lineage>
        <taxon>Bacteria</taxon>
        <taxon>Pseudomonadati</taxon>
        <taxon>Pseudomonadota</taxon>
        <taxon>Gammaproteobacteria</taxon>
        <taxon>Moraxellales</taxon>
        <taxon>Moraxellaceae</taxon>
        <taxon>Acinetobacter</taxon>
    </lineage>
</organism>
<accession>A0A3A8EG06</accession>
<proteinExistence type="inferred from homology"/>
<evidence type="ECO:0000256" key="2">
    <source>
        <dbReference type="ARBA" id="ARBA00008664"/>
    </source>
</evidence>
<evidence type="ECO:0000256" key="4">
    <source>
        <dbReference type="ARBA" id="ARBA00022801"/>
    </source>
</evidence>
<dbReference type="PROSITE" id="PS50035">
    <property type="entry name" value="PLD"/>
    <property type="match status" value="1"/>
</dbReference>
<evidence type="ECO:0000256" key="5">
    <source>
        <dbReference type="ARBA" id="ARBA00022963"/>
    </source>
</evidence>
<dbReference type="EC" id="3.1.4.4" evidence="3"/>
<evidence type="ECO:0000259" key="8">
    <source>
        <dbReference type="PROSITE" id="PS50035"/>
    </source>
</evidence>
<dbReference type="GO" id="GO:0004630">
    <property type="term" value="F:phospholipase D activity"/>
    <property type="evidence" value="ECO:0007669"/>
    <property type="project" value="UniProtKB-EC"/>
</dbReference>
<comment type="catalytic activity">
    <reaction evidence="1">
        <text>a 1,2-diacyl-sn-glycero-3-phosphocholine + H2O = a 1,2-diacyl-sn-glycero-3-phosphate + choline + H(+)</text>
        <dbReference type="Rhea" id="RHEA:14445"/>
        <dbReference type="ChEBI" id="CHEBI:15354"/>
        <dbReference type="ChEBI" id="CHEBI:15377"/>
        <dbReference type="ChEBI" id="CHEBI:15378"/>
        <dbReference type="ChEBI" id="CHEBI:57643"/>
        <dbReference type="ChEBI" id="CHEBI:58608"/>
        <dbReference type="EC" id="3.1.4.4"/>
    </reaction>
</comment>
<keyword evidence="6" id="KW-0443">Lipid metabolism</keyword>
<evidence type="ECO:0000313" key="9">
    <source>
        <dbReference type="EMBL" id="RKG32436.1"/>
    </source>
</evidence>
<dbReference type="SUPFAM" id="SSF56024">
    <property type="entry name" value="Phospholipase D/nuclease"/>
    <property type="match status" value="2"/>
</dbReference>
<dbReference type="RefSeq" id="WP_120401950.1">
    <property type="nucleotide sequence ID" value="NZ_RAXV01000009.1"/>
</dbReference>
<dbReference type="InterPro" id="IPR051406">
    <property type="entry name" value="PLD_domain"/>
</dbReference>
<keyword evidence="10" id="KW-1185">Reference proteome</keyword>
<dbReference type="InterPro" id="IPR025202">
    <property type="entry name" value="PLD-like_dom"/>
</dbReference>
<reference evidence="9 10" key="1">
    <citation type="submission" date="2018-09" db="EMBL/GenBank/DDBJ databases">
        <title>The draft genome of Acinetobacter spp. strains.</title>
        <authorList>
            <person name="Qin J."/>
            <person name="Feng Y."/>
            <person name="Zong Z."/>
        </authorList>
    </citation>
    <scope>NUCLEOTIDE SEQUENCE [LARGE SCALE GENOMIC DNA]</scope>
    <source>
        <strain evidence="9 10">WCHAc060012</strain>
    </source>
</reference>
<protein>
    <recommendedName>
        <fullName evidence="3">phospholipase D</fullName>
        <ecNumber evidence="3">3.1.4.4</ecNumber>
    </recommendedName>
</protein>
<keyword evidence="7" id="KW-0472">Membrane</keyword>
<dbReference type="PANTHER" id="PTHR43856:SF1">
    <property type="entry name" value="MITOCHONDRIAL CARDIOLIPIN HYDROLASE"/>
    <property type="match status" value="1"/>
</dbReference>
<evidence type="ECO:0000256" key="3">
    <source>
        <dbReference type="ARBA" id="ARBA00012027"/>
    </source>
</evidence>
<dbReference type="EMBL" id="RAXV01000009">
    <property type="protein sequence ID" value="RKG32436.1"/>
    <property type="molecule type" value="Genomic_DNA"/>
</dbReference>
<dbReference type="OrthoDB" id="92272at2"/>
<gene>
    <name evidence="9" type="ORF">D7V32_05730</name>
</gene>
<keyword evidence="5" id="KW-0442">Lipid degradation</keyword>
<evidence type="ECO:0000256" key="7">
    <source>
        <dbReference type="SAM" id="Phobius"/>
    </source>
</evidence>
<keyword evidence="7" id="KW-0812">Transmembrane</keyword>
<dbReference type="CDD" id="cd09130">
    <property type="entry name" value="PLDc_unchar2_2"/>
    <property type="match status" value="1"/>
</dbReference>
<dbReference type="GO" id="GO:0016042">
    <property type="term" value="P:lipid catabolic process"/>
    <property type="evidence" value="ECO:0007669"/>
    <property type="project" value="UniProtKB-KW"/>
</dbReference>
<evidence type="ECO:0000256" key="1">
    <source>
        <dbReference type="ARBA" id="ARBA00000798"/>
    </source>
</evidence>
<dbReference type="PANTHER" id="PTHR43856">
    <property type="entry name" value="CARDIOLIPIN HYDROLASE"/>
    <property type="match status" value="1"/>
</dbReference>
<dbReference type="GO" id="GO:0006793">
    <property type="term" value="P:phosphorus metabolic process"/>
    <property type="evidence" value="ECO:0007669"/>
    <property type="project" value="UniProtKB-ARBA"/>
</dbReference>
<keyword evidence="4" id="KW-0378">Hydrolase</keyword>
<dbReference type="GO" id="GO:0016891">
    <property type="term" value="F:RNA endonuclease activity producing 5'-phosphomonoesters, hydrolytic mechanism"/>
    <property type="evidence" value="ECO:0007669"/>
    <property type="project" value="TreeGrafter"/>
</dbReference>
<evidence type="ECO:0000256" key="6">
    <source>
        <dbReference type="ARBA" id="ARBA00023098"/>
    </source>
</evidence>
<feature type="transmembrane region" description="Helical" evidence="7">
    <location>
        <begin position="21"/>
        <end position="39"/>
    </location>
</feature>
<sequence length="488" mass="54917">MRIFERIHRKLNWSRRRYIGMVVGMLALGYLSSAVYHVYKPLPEGLNYTGKLRHAQVQFLADQTYVDAAGKQQIDQQIFKQMLSLIEQAKTTIVLDMFLFNAERGNSKTAHLALTQQLTDALINKQSTTPNLEIKFITDPINSVYGGLQPAQYRSLRQAGIDVIETDLNSLRASNPAWSGLWYLCCQGLGNNAEKGWLPNPFGSDKITLRSYFNLLNFKANHRKTLVVDTDEGWKALVTSMNPHDGSSHHSNVALTVQGKTALDILQTEQTVGMLSKANMPAVIAGEFEDAKNLPQVQVLTEGAIYQAVLDSIQSSQKAGIEIDLAMFYLSERKIIQELIAAHERGVKVRVLLDPNKDAFGRTKNGIPNRPVAAELHKAGIEVRWCNTQGEQCHSKMLIKRSMYNTEIILGSANFTARNLKNYNLETNLRVIGGRDAQVFKDAEQNFNTAWSNLNGRQISVDYSKYADESKLKYALYRFMEWSGLSTF</sequence>
<comment type="caution">
    <text evidence="9">The sequence shown here is derived from an EMBL/GenBank/DDBJ whole genome shotgun (WGS) entry which is preliminary data.</text>
</comment>
<dbReference type="Proteomes" id="UP000282388">
    <property type="component" value="Unassembled WGS sequence"/>
</dbReference>
<dbReference type="Pfam" id="PF13091">
    <property type="entry name" value="PLDc_2"/>
    <property type="match status" value="1"/>
</dbReference>
<dbReference type="AlphaFoldDB" id="A0A3A8EG06"/>
<feature type="domain" description="PLD phosphodiesterase" evidence="8">
    <location>
        <begin position="217"/>
        <end position="247"/>
    </location>
</feature>
<dbReference type="Gene3D" id="3.30.870.10">
    <property type="entry name" value="Endonuclease Chain A"/>
    <property type="match status" value="2"/>
</dbReference>